<dbReference type="RefSeq" id="WP_261951403.1">
    <property type="nucleotide sequence ID" value="NZ_AP026073.1"/>
</dbReference>
<feature type="repeat" description="WD" evidence="3">
    <location>
        <begin position="1295"/>
        <end position="1338"/>
    </location>
</feature>
<evidence type="ECO:0000256" key="2">
    <source>
        <dbReference type="ARBA" id="ARBA00022737"/>
    </source>
</evidence>
<dbReference type="InterPro" id="IPR001680">
    <property type="entry name" value="WD40_rpt"/>
</dbReference>
<dbReference type="InterPro" id="IPR019775">
    <property type="entry name" value="WD40_repeat_CS"/>
</dbReference>
<evidence type="ECO:0000256" key="3">
    <source>
        <dbReference type="PROSITE-ProRule" id="PRU00221"/>
    </source>
</evidence>
<feature type="repeat" description="WD" evidence="3">
    <location>
        <begin position="889"/>
        <end position="932"/>
    </location>
</feature>
<dbReference type="InterPro" id="IPR050505">
    <property type="entry name" value="WDR55/POC1"/>
</dbReference>
<keyword evidence="2" id="KW-0677">Repeat</keyword>
<feature type="repeat" description="WD" evidence="3">
    <location>
        <begin position="1250"/>
        <end position="1285"/>
    </location>
</feature>
<feature type="repeat" description="WD" evidence="3">
    <location>
        <begin position="844"/>
        <end position="887"/>
    </location>
</feature>
<feature type="repeat" description="WD" evidence="3">
    <location>
        <begin position="979"/>
        <end position="1015"/>
    </location>
</feature>
<dbReference type="InterPro" id="IPR015943">
    <property type="entry name" value="WD40/YVTN_repeat-like_dom_sf"/>
</dbReference>
<dbReference type="InterPro" id="IPR036322">
    <property type="entry name" value="WD40_repeat_dom_sf"/>
</dbReference>
<dbReference type="PANTHER" id="PTHR44019">
    <property type="entry name" value="WD REPEAT-CONTAINING PROTEIN 55"/>
    <property type="match status" value="1"/>
</dbReference>
<dbReference type="Gene3D" id="2.130.10.10">
    <property type="entry name" value="YVTN repeat-like/Quinoprotein amine dehydrogenase"/>
    <property type="match status" value="4"/>
</dbReference>
<dbReference type="PANTHER" id="PTHR44019:SF8">
    <property type="entry name" value="POC1 CENTRIOLAR PROTEIN HOMOLOG"/>
    <property type="match status" value="1"/>
</dbReference>
<gene>
    <name evidence="4" type="ORF">HEK616_06920</name>
</gene>
<dbReference type="InterPro" id="IPR027417">
    <property type="entry name" value="P-loop_NTPase"/>
</dbReference>
<dbReference type="InterPro" id="IPR020472">
    <property type="entry name" value="WD40_PAC1"/>
</dbReference>
<dbReference type="EMBL" id="AP026073">
    <property type="protein sequence ID" value="BDM67205.1"/>
    <property type="molecule type" value="Genomic_DNA"/>
</dbReference>
<dbReference type="SUPFAM" id="SSF50978">
    <property type="entry name" value="WD40 repeat-like"/>
    <property type="match status" value="3"/>
</dbReference>
<feature type="repeat" description="WD" evidence="3">
    <location>
        <begin position="1047"/>
        <end position="1068"/>
    </location>
</feature>
<feature type="repeat" description="WD" evidence="3">
    <location>
        <begin position="1115"/>
        <end position="1158"/>
    </location>
</feature>
<protein>
    <submittedName>
        <fullName evidence="4">Uncharacterized protein</fullName>
    </submittedName>
</protein>
<dbReference type="PROSITE" id="PS50082">
    <property type="entry name" value="WD_REPEATS_2"/>
    <property type="match status" value="12"/>
</dbReference>
<keyword evidence="5" id="KW-1185">Reference proteome</keyword>
<evidence type="ECO:0000313" key="4">
    <source>
        <dbReference type="EMBL" id="BDM67205.1"/>
    </source>
</evidence>
<dbReference type="PROSITE" id="PS50294">
    <property type="entry name" value="WD_REPEATS_REGION"/>
    <property type="match status" value="4"/>
</dbReference>
<dbReference type="SUPFAM" id="SSF52540">
    <property type="entry name" value="P-loop containing nucleoside triphosphate hydrolases"/>
    <property type="match status" value="1"/>
</dbReference>
<sequence length="1417" mass="149304">MSRALVVAVGSFRSPVVEGEELAVGAELWGPLDFVYRAHPQVQRALGRIGYPVDAVVDPGLPELRMAVGQAMDEGHRIIHVISHGRTGDRQDPYRLDVVTSDALTGMGSNVSDWVSAVQASGRPTLFLLDLCRAGLAARLPFMLQLADEDTSAWVIAAAGGGEDAFDGRFSLAVAEVLEECARTGLGSDPSQRYVSFSLLARRIGDRVSRMAGVPQTVHATPLDPSRPEPCLPFVPNPCFVDDPLLSARRELPPSLRAFLDSAESPDLRDAGHFTDRAGRHFTGRRSQLSQVAPWLDGLGQGGLGLVTGRPGSGKSALLGAVVCAAHPALARAAPHIRARLAVDPGACPSPSPLLAAVHARQRTPGDLLPDLARQLRLAEPATGWTPDALVAAITGLPEQPVIVLDALDEAVGPRSLMADLLLPLATARRPDTRPSCRLLVGVRPWDEFAPLRKLASADGLLIDLDAVDADELRRDLADYLRAELADLDGYSSGARRAVRDRLAEAAADRLTGTTDRHWGAFLVASVFTRYLAAAASPESLPEARQLGHSVPTTLQGVLELDLQARSHASAVRALLTAVAHAKGEGMPMELALPLATALCGETDGLPSALPSALFYLRTSVDRDGTTLYRLFHQGLADYFRSRSTHPSVAHLPGTRSTADLVLNTLLTRPGGSATPVRWDATPPYLLRHAIQHALDAGRADELLKDTEFLVHADPDTLAPALAVAETGPAELEVAVYRASGGLHRWAAPATRRSLLAVDAARYRAQDLLEQLNAPLPKTSWRPRWATGSQVSAALRDTLRGHTAEVDAVACTVLDDRPVAVTGGMDETVRVWDLHSGQQLGEPLAGHTDWVEAVACISLDGEPVVISASADRTLRRWSLTERRQVGAPLMGHTNRVSAVSLAALDGGPVAVSGSADGTVRVWDLRSGQQLGAPLEGHTSDVTAIACTELDGGPVAVSAGADATVRVWDLRRRCQVGEPFRGHARPVLAVACTELDGGPVAVSASGDGEVRLWDLSGCREHGGRLAGPTVQAEAITCTTLDGGRPVAVTGADDGTVRLWDLAARRASGSPLTGHTGPVLAVACGTVDGRPTAVSAGVDETVRVWDLGHRRRPGDPLPGHTDQLEAVACTVVEGRPVAVTGGMDDTVRFWDLAAGRPLGNPLRDHGAWVRAVACTVVDGRPVAVSGGSDGMVRLWDPGTRMQLGAPIVADVKVVTALACTTLAGRAVAVAGADDGTVRLWDLDGRRLLGDPLAGHRGEVLALACTVIDNRPVAVTAGEDGTVRLWDLLERSPVGGPLTGHTEPVLAIACTVLQGRPVAVTGADDCTVRLWDLRSRRPIGVHRADHRGSAIAVTCAELDGRPTALVGWGDGTVLLQDLTTRMSTVVPTPADVFALALAEDGSLVVAGGFEVIVMERGVAR</sequence>
<feature type="repeat" description="WD" evidence="3">
    <location>
        <begin position="1070"/>
        <end position="1105"/>
    </location>
</feature>
<reference evidence="4" key="1">
    <citation type="submission" date="2022-06" db="EMBL/GenBank/DDBJ databases">
        <title>Complete genome sequence of Streptomyces nigrescens HEK616.</title>
        <authorList>
            <person name="Asamizu S."/>
            <person name="Onaka H."/>
        </authorList>
    </citation>
    <scope>NUCLEOTIDE SEQUENCE</scope>
    <source>
        <strain evidence="4">HEK616</strain>
    </source>
</reference>
<dbReference type="PRINTS" id="PR00320">
    <property type="entry name" value="GPROTEINBRPT"/>
</dbReference>
<dbReference type="CDD" id="cd00200">
    <property type="entry name" value="WD40"/>
    <property type="match status" value="2"/>
</dbReference>
<name>A0ABM7ZLE2_STRNI</name>
<keyword evidence="1 3" id="KW-0853">WD repeat</keyword>
<dbReference type="SMART" id="SM00320">
    <property type="entry name" value="WD40"/>
    <property type="match status" value="12"/>
</dbReference>
<dbReference type="PROSITE" id="PS00678">
    <property type="entry name" value="WD_REPEATS_1"/>
    <property type="match status" value="9"/>
</dbReference>
<proteinExistence type="predicted"/>
<feature type="repeat" description="WD" evidence="3">
    <location>
        <begin position="799"/>
        <end position="842"/>
    </location>
</feature>
<evidence type="ECO:0000313" key="5">
    <source>
        <dbReference type="Proteomes" id="UP001059597"/>
    </source>
</evidence>
<feature type="repeat" description="WD" evidence="3">
    <location>
        <begin position="1182"/>
        <end position="1194"/>
    </location>
</feature>
<dbReference type="Proteomes" id="UP001059597">
    <property type="component" value="Chromosome"/>
</dbReference>
<organism evidence="4 5">
    <name type="scientific">Streptomyces nigrescens</name>
    <dbReference type="NCBI Taxonomy" id="1920"/>
    <lineage>
        <taxon>Bacteria</taxon>
        <taxon>Bacillati</taxon>
        <taxon>Actinomycetota</taxon>
        <taxon>Actinomycetes</taxon>
        <taxon>Kitasatosporales</taxon>
        <taxon>Streptomycetaceae</taxon>
        <taxon>Streptomyces</taxon>
    </lineage>
</organism>
<feature type="repeat" description="WD" evidence="3">
    <location>
        <begin position="1227"/>
        <end position="1248"/>
    </location>
</feature>
<dbReference type="Pfam" id="PF00400">
    <property type="entry name" value="WD40"/>
    <property type="match status" value="11"/>
</dbReference>
<feature type="repeat" description="WD" evidence="3">
    <location>
        <begin position="934"/>
        <end position="970"/>
    </location>
</feature>
<evidence type="ECO:0000256" key="1">
    <source>
        <dbReference type="ARBA" id="ARBA00022574"/>
    </source>
</evidence>
<accession>A0ABM7ZLE2</accession>